<dbReference type="Proteomes" id="UP001246372">
    <property type="component" value="Unassembled WGS sequence"/>
</dbReference>
<protein>
    <recommendedName>
        <fullName evidence="4">DUF4439 domain-containing protein</fullName>
    </recommendedName>
</protein>
<evidence type="ECO:0000256" key="1">
    <source>
        <dbReference type="SAM" id="SignalP"/>
    </source>
</evidence>
<gene>
    <name evidence="2" type="ORF">RQP53_16765</name>
</gene>
<dbReference type="EMBL" id="JAVXZY010000007">
    <property type="protein sequence ID" value="MDT9000931.1"/>
    <property type="molecule type" value="Genomic_DNA"/>
</dbReference>
<comment type="caution">
    <text evidence="2">The sequence shown here is derived from an EMBL/GenBank/DDBJ whole genome shotgun (WGS) entry which is preliminary data.</text>
</comment>
<reference evidence="2" key="1">
    <citation type="submission" date="2023-09" db="EMBL/GenBank/DDBJ databases">
        <title>Paucibacter sp. APW11 Genome sequencing and assembly.</title>
        <authorList>
            <person name="Kim I."/>
        </authorList>
    </citation>
    <scope>NUCLEOTIDE SEQUENCE</scope>
    <source>
        <strain evidence="2">APW11</strain>
    </source>
</reference>
<feature type="chain" id="PRO_5047101336" description="DUF4439 domain-containing protein" evidence="1">
    <location>
        <begin position="28"/>
        <end position="233"/>
    </location>
</feature>
<evidence type="ECO:0008006" key="4">
    <source>
        <dbReference type="Google" id="ProtNLM"/>
    </source>
</evidence>
<name>A0ABU3PG66_9BURK</name>
<dbReference type="InterPro" id="IPR046505">
    <property type="entry name" value="DUF6683"/>
</dbReference>
<accession>A0ABU3PG66</accession>
<keyword evidence="1" id="KW-0732">Signal</keyword>
<sequence>MERKAASASRTLALLTAALMLAAPAQAQYVMEFAYTYTAPTSTFISNTFLNQQAMIEATKPQAATRKPVAVPLAPPRVARSAAELSAAVPATHRAALEKLYVQLMPAYQLIEQRFGWPQDDVAGAMVALLAGNYQVLHGEVLNEPWVATAGKQLRNSAAVQDLIARISPEDRRRLYEHCALLGMFMATAFETRAQQSPQVLENLRQSARANLRVALGDAADTLRFTPQGLQLH</sequence>
<organism evidence="2 3">
    <name type="scientific">Roseateles aquae</name>
    <dbReference type="NCBI Taxonomy" id="3077235"/>
    <lineage>
        <taxon>Bacteria</taxon>
        <taxon>Pseudomonadati</taxon>
        <taxon>Pseudomonadota</taxon>
        <taxon>Betaproteobacteria</taxon>
        <taxon>Burkholderiales</taxon>
        <taxon>Sphaerotilaceae</taxon>
        <taxon>Roseateles</taxon>
    </lineage>
</organism>
<dbReference type="Pfam" id="PF20388">
    <property type="entry name" value="DUF6683"/>
    <property type="match status" value="1"/>
</dbReference>
<dbReference type="RefSeq" id="WP_315651817.1">
    <property type="nucleotide sequence ID" value="NZ_JAVXZY010000007.1"/>
</dbReference>
<keyword evidence="3" id="KW-1185">Reference proteome</keyword>
<feature type="signal peptide" evidence="1">
    <location>
        <begin position="1"/>
        <end position="27"/>
    </location>
</feature>
<evidence type="ECO:0000313" key="3">
    <source>
        <dbReference type="Proteomes" id="UP001246372"/>
    </source>
</evidence>
<proteinExistence type="predicted"/>
<evidence type="ECO:0000313" key="2">
    <source>
        <dbReference type="EMBL" id="MDT9000931.1"/>
    </source>
</evidence>